<evidence type="ECO:0000313" key="2">
    <source>
        <dbReference type="Proteomes" id="UP001055879"/>
    </source>
</evidence>
<dbReference type="Proteomes" id="UP001055879">
    <property type="component" value="Linkage Group LG04"/>
</dbReference>
<accession>A0ACB9CMC8</accession>
<sequence>MSRNPDLFFYVCIAKHTTILAEFNSKDADLGELAKKCLDRTPSYHSIFSHTVHGQTYMFFILDPFVYFGIFDESLEKPECLSFLKSVKDEFTSMIDGCSSGTMKQRLHPPNSHCFQGEFSPVFQQLMGSYSEFDITLSPVGLKGDHLESLDSVRRKNSSLEGLKMKKRFFGEANKDGLDEEKLDVLSDDDLTVLSGRRLQKAKYIWKKQVMLVLSMDFIICVVLFLIWLWVCRGFQCIAS</sequence>
<protein>
    <submittedName>
        <fullName evidence="1">Uncharacterized protein</fullName>
    </submittedName>
</protein>
<reference evidence="1 2" key="2">
    <citation type="journal article" date="2022" name="Mol. Ecol. Resour.">
        <title>The genomes of chicory, endive, great burdock and yacon provide insights into Asteraceae paleo-polyploidization history and plant inulin production.</title>
        <authorList>
            <person name="Fan W."/>
            <person name="Wang S."/>
            <person name="Wang H."/>
            <person name="Wang A."/>
            <person name="Jiang F."/>
            <person name="Liu H."/>
            <person name="Zhao H."/>
            <person name="Xu D."/>
            <person name="Zhang Y."/>
        </authorList>
    </citation>
    <scope>NUCLEOTIDE SEQUENCE [LARGE SCALE GENOMIC DNA]</scope>
    <source>
        <strain evidence="2">cv. Niubang</strain>
    </source>
</reference>
<name>A0ACB9CMC8_ARCLA</name>
<comment type="caution">
    <text evidence="1">The sequence shown here is derived from an EMBL/GenBank/DDBJ whole genome shotgun (WGS) entry which is preliminary data.</text>
</comment>
<evidence type="ECO:0000313" key="1">
    <source>
        <dbReference type="EMBL" id="KAI3735424.1"/>
    </source>
</evidence>
<reference evidence="2" key="1">
    <citation type="journal article" date="2022" name="Mol. Ecol. Resour.">
        <title>The genomes of chicory, endive, great burdock and yacon provide insights into Asteraceae palaeo-polyploidization history and plant inulin production.</title>
        <authorList>
            <person name="Fan W."/>
            <person name="Wang S."/>
            <person name="Wang H."/>
            <person name="Wang A."/>
            <person name="Jiang F."/>
            <person name="Liu H."/>
            <person name="Zhao H."/>
            <person name="Xu D."/>
            <person name="Zhang Y."/>
        </authorList>
    </citation>
    <scope>NUCLEOTIDE SEQUENCE [LARGE SCALE GENOMIC DNA]</scope>
    <source>
        <strain evidence="2">cv. Niubang</strain>
    </source>
</reference>
<keyword evidence="2" id="KW-1185">Reference proteome</keyword>
<organism evidence="1 2">
    <name type="scientific">Arctium lappa</name>
    <name type="common">Greater burdock</name>
    <name type="synonym">Lappa major</name>
    <dbReference type="NCBI Taxonomy" id="4217"/>
    <lineage>
        <taxon>Eukaryota</taxon>
        <taxon>Viridiplantae</taxon>
        <taxon>Streptophyta</taxon>
        <taxon>Embryophyta</taxon>
        <taxon>Tracheophyta</taxon>
        <taxon>Spermatophyta</taxon>
        <taxon>Magnoliopsida</taxon>
        <taxon>eudicotyledons</taxon>
        <taxon>Gunneridae</taxon>
        <taxon>Pentapetalae</taxon>
        <taxon>asterids</taxon>
        <taxon>campanulids</taxon>
        <taxon>Asterales</taxon>
        <taxon>Asteraceae</taxon>
        <taxon>Carduoideae</taxon>
        <taxon>Cardueae</taxon>
        <taxon>Arctiinae</taxon>
        <taxon>Arctium</taxon>
    </lineage>
</organism>
<dbReference type="EMBL" id="CM042050">
    <property type="protein sequence ID" value="KAI3735424.1"/>
    <property type="molecule type" value="Genomic_DNA"/>
</dbReference>
<proteinExistence type="predicted"/>
<gene>
    <name evidence="1" type="ORF">L6452_14921</name>
</gene>